<feature type="transmembrane region" description="Helical" evidence="2">
    <location>
        <begin position="386"/>
        <end position="405"/>
    </location>
</feature>
<organism evidence="4 5">
    <name type="scientific">Corallococcus caeni</name>
    <dbReference type="NCBI Taxonomy" id="3082388"/>
    <lineage>
        <taxon>Bacteria</taxon>
        <taxon>Pseudomonadati</taxon>
        <taxon>Myxococcota</taxon>
        <taxon>Myxococcia</taxon>
        <taxon>Myxococcales</taxon>
        <taxon>Cystobacterineae</taxon>
        <taxon>Myxococcaceae</taxon>
        <taxon>Corallococcus</taxon>
    </lineage>
</organism>
<dbReference type="Pfam" id="PF13646">
    <property type="entry name" value="HEAT_2"/>
    <property type="match status" value="1"/>
</dbReference>
<accession>A0ABQ6QWB1</accession>
<dbReference type="InterPro" id="IPR016024">
    <property type="entry name" value="ARM-type_fold"/>
</dbReference>
<dbReference type="Proteomes" id="UP001342631">
    <property type="component" value="Unassembled WGS sequence"/>
</dbReference>
<dbReference type="PANTHER" id="PTHR11635">
    <property type="entry name" value="CAMP-DEPENDENT PROTEIN KINASE REGULATORY CHAIN"/>
    <property type="match status" value="1"/>
</dbReference>
<dbReference type="Gene3D" id="2.60.120.10">
    <property type="entry name" value="Jelly Rolls"/>
    <property type="match status" value="1"/>
</dbReference>
<evidence type="ECO:0000313" key="4">
    <source>
        <dbReference type="EMBL" id="GMU08325.1"/>
    </source>
</evidence>
<feature type="transmembrane region" description="Helical" evidence="2">
    <location>
        <begin position="61"/>
        <end position="79"/>
    </location>
</feature>
<dbReference type="InterPro" id="IPR050503">
    <property type="entry name" value="cAMP-dep_PK_reg_su-like"/>
</dbReference>
<evidence type="ECO:0000259" key="3">
    <source>
        <dbReference type="PROSITE" id="PS50042"/>
    </source>
</evidence>
<comment type="caution">
    <text evidence="4">The sequence shown here is derived from an EMBL/GenBank/DDBJ whole genome shotgun (WGS) entry which is preliminary data.</text>
</comment>
<gene>
    <name evidence="4" type="ORF">ASNO1_45780</name>
</gene>
<feature type="region of interest" description="Disordered" evidence="1">
    <location>
        <begin position="1018"/>
        <end position="1049"/>
    </location>
</feature>
<keyword evidence="2" id="KW-0812">Transmembrane</keyword>
<evidence type="ECO:0000313" key="5">
    <source>
        <dbReference type="Proteomes" id="UP001342631"/>
    </source>
</evidence>
<feature type="transmembrane region" description="Helical" evidence="2">
    <location>
        <begin position="181"/>
        <end position="200"/>
    </location>
</feature>
<dbReference type="PANTHER" id="PTHR11635:SF152">
    <property type="entry name" value="CAMP-DEPENDENT PROTEIN KINASE TYPE I REGULATORY SUBUNIT-RELATED"/>
    <property type="match status" value="1"/>
</dbReference>
<dbReference type="Pfam" id="PF00027">
    <property type="entry name" value="cNMP_binding"/>
    <property type="match status" value="1"/>
</dbReference>
<feature type="transmembrane region" description="Helical" evidence="2">
    <location>
        <begin position="118"/>
        <end position="136"/>
    </location>
</feature>
<dbReference type="SMART" id="SM00100">
    <property type="entry name" value="cNMP"/>
    <property type="match status" value="1"/>
</dbReference>
<feature type="transmembrane region" description="Helical" evidence="2">
    <location>
        <begin position="297"/>
        <end position="320"/>
    </location>
</feature>
<dbReference type="Gene3D" id="1.25.10.10">
    <property type="entry name" value="Leucine-rich Repeat Variant"/>
    <property type="match status" value="2"/>
</dbReference>
<feature type="transmembrane region" description="Helical" evidence="2">
    <location>
        <begin position="91"/>
        <end position="112"/>
    </location>
</feature>
<dbReference type="InterPro" id="IPR000595">
    <property type="entry name" value="cNMP-bd_dom"/>
</dbReference>
<dbReference type="InterPro" id="IPR014710">
    <property type="entry name" value="RmlC-like_jellyroll"/>
</dbReference>
<dbReference type="InterPro" id="IPR011989">
    <property type="entry name" value="ARM-like"/>
</dbReference>
<dbReference type="EMBL" id="BTTX01000004">
    <property type="protein sequence ID" value="GMU08325.1"/>
    <property type="molecule type" value="Genomic_DNA"/>
</dbReference>
<feature type="transmembrane region" description="Helical" evidence="2">
    <location>
        <begin position="157"/>
        <end position="175"/>
    </location>
</feature>
<dbReference type="SUPFAM" id="SSF51206">
    <property type="entry name" value="cAMP-binding domain-like"/>
    <property type="match status" value="1"/>
</dbReference>
<keyword evidence="5" id="KW-1185">Reference proteome</keyword>
<evidence type="ECO:0000256" key="2">
    <source>
        <dbReference type="SAM" id="Phobius"/>
    </source>
</evidence>
<feature type="transmembrane region" description="Helical" evidence="2">
    <location>
        <begin position="263"/>
        <end position="285"/>
    </location>
</feature>
<name>A0ABQ6QWB1_9BACT</name>
<protein>
    <recommendedName>
        <fullName evidence="3">Cyclic nucleotide-binding domain-containing protein</fullName>
    </recommendedName>
</protein>
<dbReference type="SUPFAM" id="SSF48371">
    <property type="entry name" value="ARM repeat"/>
    <property type="match status" value="1"/>
</dbReference>
<proteinExistence type="predicted"/>
<dbReference type="PROSITE" id="PS50042">
    <property type="entry name" value="CNMP_BINDING_3"/>
    <property type="match status" value="1"/>
</dbReference>
<feature type="transmembrane region" description="Helical" evidence="2">
    <location>
        <begin position="232"/>
        <end position="251"/>
    </location>
</feature>
<dbReference type="SUPFAM" id="SSF103473">
    <property type="entry name" value="MFS general substrate transporter"/>
    <property type="match status" value="1"/>
</dbReference>
<sequence length="1049" mass="113414">MNSGLPRYPVRIPAPVASSDTSSWNRRVLPAGAFQFALIAGVTQLKTSANALVLSRFESQALPYLYLLGALMTASLTLLPRGRPDGPTESPGILTGVGGVLALGLAAALSAGQRMPALALYLFADCFSTFVSFRFWGRMASAFDAREARRAFTVLNGFGMGGGIAGGLLVQALAVRLGTPVVVVSGAVSLLAAGAIFHHLHKAEPVQPSRPRSLQAWFPAWSYLGESPYAQVLAALGIAFAVLSSFVDYLFRLRVEGTLSEDGLAALFGSLQLWIGLFCVAFQLLVAERLLKRMGLLMYLALVPLVLAPLAGATLATGQLWPVHLLRLVETAVSYSILPVGIQLLYAAVPDEQREGLRSAVDGLLRKGGVVLAGLLLIGAGRGANGITMAVAVVGLCAALGLLLVRLKPAYLTALGEQVGAHEEEEVELGGEAQKLLVDALGAPTPERVLRAVDMLEQAEAAPLRQHLAALLSHPHERVQERGVTLALSMEARELAPMLERLVEEGPRRPRDQAVWALARLSPERAERLLPPLLTSPDVGLRCAAIGALMRTQGNSAALESLRELLAKGDHAPVAERREVARLLGRLKDPRFAGQLSLYLEDMDISVRRVALVAVGEGGYVELAPRLLPFLTWREERPAARESLVQLGDSVTPLLELQLNNKAAPLAMRMQLPRVLRGIGSSAALNALLFSNVRDDAALHFRIGAQLSRLREEQPDHPVDVDRIHEALGRRRDTYRQLVGAFRDVQAALGPQSLLTRAVGDRLDQALELSFFLLGLLHPPQAMRRIHQHLVGKDSRRRAYALELLENLVAQEERELVMEQVEAHHRELPPGAPGRLWRRLANLVQSEDLVLRACARHVARVNGLDVLPQEGDMSDTIVQRMFALEGVSVFSQSDVDDIAAIAEVAREASFKAGQRLYSQGDPGDALYVIVEGAVDAFRNGEHVLRFQAKEAIGEVSLLDGAPRPTDMVAAVDSRVLVIDRRDFLDLLADRPELLTGFFRSVSQQLQSVIDLPARREEGQRLELGAPQQPAAPLEGIGGLPPEGNAPSDV</sequence>
<dbReference type="CDD" id="cd00038">
    <property type="entry name" value="CAP_ED"/>
    <property type="match status" value="1"/>
</dbReference>
<feature type="domain" description="Cyclic nucleotide-binding" evidence="3">
    <location>
        <begin position="889"/>
        <end position="1004"/>
    </location>
</feature>
<evidence type="ECO:0000256" key="1">
    <source>
        <dbReference type="SAM" id="MobiDB-lite"/>
    </source>
</evidence>
<dbReference type="InterPro" id="IPR018490">
    <property type="entry name" value="cNMP-bd_dom_sf"/>
</dbReference>
<keyword evidence="2" id="KW-1133">Transmembrane helix</keyword>
<dbReference type="InterPro" id="IPR036259">
    <property type="entry name" value="MFS_trans_sf"/>
</dbReference>
<reference evidence="4 5" key="1">
    <citation type="journal article" date="2024" name="Arch. Microbiol.">
        <title>Corallococcus caeni sp. nov., a novel myxobacterium isolated from activated sludge.</title>
        <authorList>
            <person name="Tomita S."/>
            <person name="Nakai R."/>
            <person name="Kuroda K."/>
            <person name="Kurashita H."/>
            <person name="Hatamoto M."/>
            <person name="Yamaguchi T."/>
            <person name="Narihiro T."/>
        </authorList>
    </citation>
    <scope>NUCLEOTIDE SEQUENCE [LARGE SCALE GENOMIC DNA]</scope>
    <source>
        <strain evidence="4 5">NO1</strain>
    </source>
</reference>
<keyword evidence="2" id="KW-0472">Membrane</keyword>